<accession>A0A495XNI7</accession>
<keyword evidence="2" id="KW-1185">Reference proteome</keyword>
<evidence type="ECO:0008006" key="3">
    <source>
        <dbReference type="Google" id="ProtNLM"/>
    </source>
</evidence>
<dbReference type="RefSeq" id="WP_121229210.1">
    <property type="nucleotide sequence ID" value="NZ_JBIUBA010000003.1"/>
</dbReference>
<dbReference type="Proteomes" id="UP000272729">
    <property type="component" value="Unassembled WGS sequence"/>
</dbReference>
<protein>
    <recommendedName>
        <fullName evidence="3">DUF4242 domain-containing protein</fullName>
    </recommendedName>
</protein>
<dbReference type="OrthoDB" id="3693706at2"/>
<sequence>MTTEPAARLFLVECYLPGAAADEVAAAMAAVVAASRGTAAFVCCLAIPADDTYFCLFADGTPEDLGLTFRRAGVPFERIVEAKRVGLDAAGAAWEQQGERCATRRA</sequence>
<proteinExistence type="predicted"/>
<reference evidence="1 2" key="1">
    <citation type="submission" date="2018-10" db="EMBL/GenBank/DDBJ databases">
        <title>Sequencing the genomes of 1000 actinobacteria strains.</title>
        <authorList>
            <person name="Klenk H.-P."/>
        </authorList>
    </citation>
    <scope>NUCLEOTIDE SEQUENCE [LARGE SCALE GENOMIC DNA]</scope>
    <source>
        <strain evidence="1 2">DSM 43911</strain>
    </source>
</reference>
<evidence type="ECO:0000313" key="2">
    <source>
        <dbReference type="Proteomes" id="UP000272729"/>
    </source>
</evidence>
<comment type="caution">
    <text evidence="1">The sequence shown here is derived from an EMBL/GenBank/DDBJ whole genome shotgun (WGS) entry which is preliminary data.</text>
</comment>
<dbReference type="EMBL" id="RBXR01000001">
    <property type="protein sequence ID" value="RKT74474.1"/>
    <property type="molecule type" value="Genomic_DNA"/>
</dbReference>
<organism evidence="1 2">
    <name type="scientific">Saccharothrix variisporea</name>
    <dbReference type="NCBI Taxonomy" id="543527"/>
    <lineage>
        <taxon>Bacteria</taxon>
        <taxon>Bacillati</taxon>
        <taxon>Actinomycetota</taxon>
        <taxon>Actinomycetes</taxon>
        <taxon>Pseudonocardiales</taxon>
        <taxon>Pseudonocardiaceae</taxon>
        <taxon>Saccharothrix</taxon>
    </lineage>
</organism>
<gene>
    <name evidence="1" type="ORF">DFJ66_7834</name>
</gene>
<dbReference type="AlphaFoldDB" id="A0A495XNI7"/>
<evidence type="ECO:0000313" key="1">
    <source>
        <dbReference type="EMBL" id="RKT74474.1"/>
    </source>
</evidence>
<name>A0A495XNI7_9PSEU</name>